<reference evidence="14" key="1">
    <citation type="submission" date="2021-02" db="EMBL/GenBank/DDBJ databases">
        <authorList>
            <person name="Dougan E. K."/>
            <person name="Rhodes N."/>
            <person name="Thang M."/>
            <person name="Chan C."/>
        </authorList>
    </citation>
    <scope>NUCLEOTIDE SEQUENCE</scope>
</reference>
<dbReference type="AlphaFoldDB" id="A0A812HAZ6"/>
<dbReference type="Proteomes" id="UP000604046">
    <property type="component" value="Unassembled WGS sequence"/>
</dbReference>
<dbReference type="SUPFAM" id="SSF63712">
    <property type="entry name" value="Nicotinic receptor ligand binding domain-like"/>
    <property type="match status" value="1"/>
</dbReference>
<evidence type="ECO:0000256" key="2">
    <source>
        <dbReference type="ARBA" id="ARBA00004236"/>
    </source>
</evidence>
<keyword evidence="9 11" id="KW-0472">Membrane</keyword>
<sequence length="483" mass="55060">MQQLLQLLVLSGAVIGSLAQCESQTERLENLTAWPKYDRNSRPNQGRPQAVNVSIQMYIAAIANVDQKGQQLAVEGYFRWEWMDPRLASGDDCGKITLQLPAPSVWQPDIYVDNTLDEWYGAGSLVLYPDGRAWRSARFNHKLRCPMEFHALPFDKQRCFVQMSSYSWDIDHINAGAFSNGAVVLPEGYTGTTEWKLGAVEWEVTTEWFGVGANRQGYKYVWIYITLERRPNAFMVFVFFTCFAFGIVSWVGLFINPSAAPARVAIAVIPVLIMLNLESSVTSQLPPLNYMTWLTSYLFTIKLFTLSVVVEYGVVSWLMTIEAHRVRKFEAMKQMAAAMKLDNHAVKHAATDPAEEKVDKQGTIIVLEKSPEQVHEVYKLFDADLSGCINKHEIQLGFRKLGQYLSFDQVNRMFFRLGVEGESLQKADFHRLLMDLNDYLPGTPFTITYWERPPSIQVDIAFRYIYIVALFIVCVVWLAVMGM</sequence>
<feature type="transmembrane region" description="Helical" evidence="11">
    <location>
        <begin position="297"/>
        <end position="319"/>
    </location>
</feature>
<dbReference type="InterPro" id="IPR038050">
    <property type="entry name" value="Neuro_actylchol_rec"/>
</dbReference>
<feature type="transmembrane region" description="Helical" evidence="11">
    <location>
        <begin position="461"/>
        <end position="480"/>
    </location>
</feature>
<proteinExistence type="predicted"/>
<dbReference type="Pfam" id="PF02931">
    <property type="entry name" value="Neur_chan_LBD"/>
    <property type="match status" value="1"/>
</dbReference>
<dbReference type="GO" id="GO:0005886">
    <property type="term" value="C:plasma membrane"/>
    <property type="evidence" value="ECO:0007669"/>
    <property type="project" value="UniProtKB-SubCell"/>
</dbReference>
<evidence type="ECO:0000256" key="10">
    <source>
        <dbReference type="ARBA" id="ARBA00023303"/>
    </source>
</evidence>
<dbReference type="Pfam" id="PF02932">
    <property type="entry name" value="Neur_chan_memb"/>
    <property type="match status" value="1"/>
</dbReference>
<dbReference type="InterPro" id="IPR006029">
    <property type="entry name" value="Neurotrans-gated_channel_TM"/>
</dbReference>
<dbReference type="PRINTS" id="PR00252">
    <property type="entry name" value="NRIONCHANNEL"/>
</dbReference>
<keyword evidence="7 11" id="KW-1133">Transmembrane helix</keyword>
<gene>
    <name evidence="14" type="primary">Rdl</name>
    <name evidence="14" type="ORF">SNAT2548_LOCUS1307</name>
</gene>
<keyword evidence="10" id="KW-0407">Ion channel</keyword>
<evidence type="ECO:0000256" key="8">
    <source>
        <dbReference type="ARBA" id="ARBA00023065"/>
    </source>
</evidence>
<evidence type="ECO:0000256" key="11">
    <source>
        <dbReference type="SAM" id="Phobius"/>
    </source>
</evidence>
<comment type="subcellular location">
    <subcellularLocation>
        <location evidence="2">Cell membrane</location>
    </subcellularLocation>
    <subcellularLocation>
        <location evidence="1">Membrane</location>
        <topology evidence="1">Multi-pass membrane protein</topology>
    </subcellularLocation>
</comment>
<dbReference type="InterPro" id="IPR006202">
    <property type="entry name" value="Neur_chan_lig-bd"/>
</dbReference>
<evidence type="ECO:0000256" key="6">
    <source>
        <dbReference type="ARBA" id="ARBA00022729"/>
    </source>
</evidence>
<evidence type="ECO:0000256" key="4">
    <source>
        <dbReference type="ARBA" id="ARBA00022475"/>
    </source>
</evidence>
<evidence type="ECO:0000256" key="3">
    <source>
        <dbReference type="ARBA" id="ARBA00022448"/>
    </source>
</evidence>
<dbReference type="Gene3D" id="1.20.58.390">
    <property type="entry name" value="Neurotransmitter-gated ion-channel transmembrane domain"/>
    <property type="match status" value="1"/>
</dbReference>
<dbReference type="InterPro" id="IPR002048">
    <property type="entry name" value="EF_hand_dom"/>
</dbReference>
<dbReference type="GO" id="GO:0005509">
    <property type="term" value="F:calcium ion binding"/>
    <property type="evidence" value="ECO:0007669"/>
    <property type="project" value="InterPro"/>
</dbReference>
<dbReference type="InterPro" id="IPR006201">
    <property type="entry name" value="Neur_channel"/>
</dbReference>
<evidence type="ECO:0000313" key="14">
    <source>
        <dbReference type="EMBL" id="CAE6943580.1"/>
    </source>
</evidence>
<evidence type="ECO:0000256" key="7">
    <source>
        <dbReference type="ARBA" id="ARBA00022989"/>
    </source>
</evidence>
<evidence type="ECO:0000313" key="15">
    <source>
        <dbReference type="Proteomes" id="UP000604046"/>
    </source>
</evidence>
<dbReference type="CDD" id="cd18989">
    <property type="entry name" value="LGIC_ECD_cation"/>
    <property type="match status" value="1"/>
</dbReference>
<name>A0A812HAZ6_9DINO</name>
<protein>
    <submittedName>
        <fullName evidence="14">Rdl protein</fullName>
    </submittedName>
</protein>
<dbReference type="InterPro" id="IPR011992">
    <property type="entry name" value="EF-hand-dom_pair"/>
</dbReference>
<feature type="chain" id="PRO_5032972103" evidence="12">
    <location>
        <begin position="20"/>
        <end position="483"/>
    </location>
</feature>
<keyword evidence="8" id="KW-0406">Ion transport</keyword>
<evidence type="ECO:0000256" key="9">
    <source>
        <dbReference type="ARBA" id="ARBA00023136"/>
    </source>
</evidence>
<keyword evidence="6 12" id="KW-0732">Signal</keyword>
<dbReference type="SUPFAM" id="SSF47473">
    <property type="entry name" value="EF-hand"/>
    <property type="match status" value="1"/>
</dbReference>
<dbReference type="GO" id="GO:0005230">
    <property type="term" value="F:extracellular ligand-gated monoatomic ion channel activity"/>
    <property type="evidence" value="ECO:0007669"/>
    <property type="project" value="InterPro"/>
</dbReference>
<dbReference type="Gene3D" id="1.10.238.10">
    <property type="entry name" value="EF-hand"/>
    <property type="match status" value="1"/>
</dbReference>
<feature type="signal peptide" evidence="12">
    <location>
        <begin position="1"/>
        <end position="19"/>
    </location>
</feature>
<accession>A0A812HAZ6</accession>
<feature type="transmembrane region" description="Helical" evidence="11">
    <location>
        <begin position="260"/>
        <end position="277"/>
    </location>
</feature>
<evidence type="ECO:0000259" key="13">
    <source>
        <dbReference type="PROSITE" id="PS50222"/>
    </source>
</evidence>
<feature type="domain" description="EF-hand" evidence="13">
    <location>
        <begin position="369"/>
        <end position="404"/>
    </location>
</feature>
<keyword evidence="4" id="KW-1003">Cell membrane</keyword>
<dbReference type="SUPFAM" id="SSF90112">
    <property type="entry name" value="Neurotransmitter-gated ion-channel transmembrane pore"/>
    <property type="match status" value="1"/>
</dbReference>
<evidence type="ECO:0000256" key="1">
    <source>
        <dbReference type="ARBA" id="ARBA00004141"/>
    </source>
</evidence>
<keyword evidence="15" id="KW-1185">Reference proteome</keyword>
<dbReference type="Gene3D" id="2.70.170.10">
    <property type="entry name" value="Neurotransmitter-gated ion-channel ligand-binding domain"/>
    <property type="match status" value="1"/>
</dbReference>
<organism evidence="14 15">
    <name type="scientific">Symbiodinium natans</name>
    <dbReference type="NCBI Taxonomy" id="878477"/>
    <lineage>
        <taxon>Eukaryota</taxon>
        <taxon>Sar</taxon>
        <taxon>Alveolata</taxon>
        <taxon>Dinophyceae</taxon>
        <taxon>Suessiales</taxon>
        <taxon>Symbiodiniaceae</taxon>
        <taxon>Symbiodinium</taxon>
    </lineage>
</organism>
<dbReference type="InterPro" id="IPR036719">
    <property type="entry name" value="Neuro-gated_channel_TM_sf"/>
</dbReference>
<keyword evidence="5 11" id="KW-0812">Transmembrane</keyword>
<evidence type="ECO:0000256" key="12">
    <source>
        <dbReference type="SAM" id="SignalP"/>
    </source>
</evidence>
<dbReference type="GO" id="GO:0004888">
    <property type="term" value="F:transmembrane signaling receptor activity"/>
    <property type="evidence" value="ECO:0007669"/>
    <property type="project" value="InterPro"/>
</dbReference>
<dbReference type="InterPro" id="IPR036734">
    <property type="entry name" value="Neur_chan_lig-bd_sf"/>
</dbReference>
<comment type="caution">
    <text evidence="14">The sequence shown here is derived from an EMBL/GenBank/DDBJ whole genome shotgun (WGS) entry which is preliminary data.</text>
</comment>
<dbReference type="InterPro" id="IPR006028">
    <property type="entry name" value="GABAA/Glycine_rcpt"/>
</dbReference>
<evidence type="ECO:0000256" key="5">
    <source>
        <dbReference type="ARBA" id="ARBA00022692"/>
    </source>
</evidence>
<keyword evidence="3" id="KW-0813">Transport</keyword>
<dbReference type="OrthoDB" id="410315at2759"/>
<dbReference type="PANTHER" id="PTHR18945">
    <property type="entry name" value="NEUROTRANSMITTER GATED ION CHANNEL"/>
    <property type="match status" value="1"/>
</dbReference>
<dbReference type="PROSITE" id="PS50222">
    <property type="entry name" value="EF_HAND_2"/>
    <property type="match status" value="1"/>
</dbReference>
<dbReference type="EMBL" id="CAJNDS010000070">
    <property type="protein sequence ID" value="CAE6943580.1"/>
    <property type="molecule type" value="Genomic_DNA"/>
</dbReference>
<dbReference type="PRINTS" id="PR00253">
    <property type="entry name" value="GABAARECEPTR"/>
</dbReference>
<feature type="transmembrane region" description="Helical" evidence="11">
    <location>
        <begin position="233"/>
        <end position="253"/>
    </location>
</feature>